<proteinExistence type="predicted"/>
<name>A0A8K1C409_PYTOL</name>
<dbReference type="SUPFAM" id="SSF53474">
    <property type="entry name" value="alpha/beta-Hydrolases"/>
    <property type="match status" value="1"/>
</dbReference>
<dbReference type="Proteomes" id="UP000794436">
    <property type="component" value="Unassembled WGS sequence"/>
</dbReference>
<reference evidence="2" key="1">
    <citation type="submission" date="2019-03" db="EMBL/GenBank/DDBJ databases">
        <title>Long read genome sequence of the mycoparasitic Pythium oligandrum ATCC 38472 isolated from sugarbeet rhizosphere.</title>
        <authorList>
            <person name="Gaulin E."/>
        </authorList>
    </citation>
    <scope>NUCLEOTIDE SEQUENCE</scope>
    <source>
        <strain evidence="2">ATCC 38472_TT</strain>
    </source>
</reference>
<sequence length="303" mass="34117">MTERIAVLFCHGGSFNKETWDPIVQRVLASSLLERVPVEVLRLDWTYHGSKHNFDEPGEVYYLDDDKDLPRVKHACNEWTVWAPEELHAFVQSIRAEDEALGRKTRLVGVGHSMGAASIMKVEMAYPGTFEGIVGFEPICNSEMGPKIGKILSTKMVTNTLARESEWDSWDDVLRYHNTSKAFHRWNEESKEAYLKGGIVKTPDGMFRLACLPSQEAALYCHSIMTLGVEDHARMGCKMVYAHGGSTMLFSAKLTKTIADALPDQVFLSPAIIGRTHMMVVEDPESCAERIIKAFELFPVFRS</sequence>
<dbReference type="InterPro" id="IPR029058">
    <property type="entry name" value="AB_hydrolase_fold"/>
</dbReference>
<evidence type="ECO:0000313" key="3">
    <source>
        <dbReference type="Proteomes" id="UP000794436"/>
    </source>
</evidence>
<dbReference type="Pfam" id="PF12697">
    <property type="entry name" value="Abhydrolase_6"/>
    <property type="match status" value="1"/>
</dbReference>
<feature type="domain" description="AB hydrolase-1" evidence="1">
    <location>
        <begin position="7"/>
        <end position="186"/>
    </location>
</feature>
<evidence type="ECO:0000313" key="2">
    <source>
        <dbReference type="EMBL" id="TMW56035.1"/>
    </source>
</evidence>
<accession>A0A8K1C409</accession>
<dbReference type="Gene3D" id="3.40.50.1820">
    <property type="entry name" value="alpha/beta hydrolase"/>
    <property type="match status" value="1"/>
</dbReference>
<evidence type="ECO:0000259" key="1">
    <source>
        <dbReference type="Pfam" id="PF12697"/>
    </source>
</evidence>
<dbReference type="OrthoDB" id="94039at2759"/>
<dbReference type="InterPro" id="IPR000073">
    <property type="entry name" value="AB_hydrolase_1"/>
</dbReference>
<gene>
    <name evidence="2" type="ORF">Poli38472_008683</name>
</gene>
<organism evidence="2 3">
    <name type="scientific">Pythium oligandrum</name>
    <name type="common">Mycoparasitic fungus</name>
    <dbReference type="NCBI Taxonomy" id="41045"/>
    <lineage>
        <taxon>Eukaryota</taxon>
        <taxon>Sar</taxon>
        <taxon>Stramenopiles</taxon>
        <taxon>Oomycota</taxon>
        <taxon>Peronosporomycetes</taxon>
        <taxon>Pythiales</taxon>
        <taxon>Pythiaceae</taxon>
        <taxon>Pythium</taxon>
    </lineage>
</organism>
<keyword evidence="3" id="KW-1185">Reference proteome</keyword>
<protein>
    <recommendedName>
        <fullName evidence="1">AB hydrolase-1 domain-containing protein</fullName>
    </recommendedName>
</protein>
<dbReference type="AlphaFoldDB" id="A0A8K1C409"/>
<dbReference type="EMBL" id="SPLM01000146">
    <property type="protein sequence ID" value="TMW56035.1"/>
    <property type="molecule type" value="Genomic_DNA"/>
</dbReference>
<comment type="caution">
    <text evidence="2">The sequence shown here is derived from an EMBL/GenBank/DDBJ whole genome shotgun (WGS) entry which is preliminary data.</text>
</comment>